<keyword evidence="3" id="KW-0021">Allosteric enzyme</keyword>
<dbReference type="GO" id="GO:0008184">
    <property type="term" value="F:glycogen phosphorylase activity"/>
    <property type="evidence" value="ECO:0007669"/>
    <property type="project" value="InterPro"/>
</dbReference>
<dbReference type="Pfam" id="PF00343">
    <property type="entry name" value="Phosphorylase"/>
    <property type="match status" value="1"/>
</dbReference>
<dbReference type="InterPro" id="IPR000811">
    <property type="entry name" value="Glyco_trans_35"/>
</dbReference>
<comment type="similarity">
    <text evidence="2">Belongs to the glycogen phosphorylase family.</text>
</comment>
<sequence length="1411" mass="161244">MSNELIRPDYLFEVSWEVCNKVGGIYTVIATKALYLKTELKRHHILIGPDVWMNTESNPDFLEDPGLYRDWKAQAESEGLRVRIGKWNIPGSPVAILVDFKQFLTRKSEILTEYWLHFGVDSLTGNWDYVESALFGYASGKVIESFYKYNLSPSDKVVAQFHEWLTGAGLLYVKQSGLPIATVFTTHATVVGRCVAGNNLPLYDSMNIYDGDEKAREFNVIARHSLEKHSAQNADIFTTVSEITADECRQFLGRKVDIVTPNGFENSFTPSEEDYSMVRSTARDRLVQVATAMSGEVVPENSIFIGIGGRYEYKNKGIDVFIDALDKLNKSDFKGKSIQAFIMIPSGHNGPDRELVAKLGGKESGYVTRTSHYLMNKEYDIISRRLDELNFNNAIGDKVKVYFIPSYLNGNDGVFNMKYYDLIVGLDLALFPSYYEPWGYTPLESLAFRVPTLTTTLAGFGLWVQKHYLKDHPGITVLERNDSNYPEVVDGVVERVKEIAGLTKDDRKRYMDNARDVSEIALWENNIIYYKEAYSEALMKVITDKGAFPRYKNDKPMQYKKIDVNKPSWNSVLITRHLPDGLKDLETLSRNLWWCWNESAKNLFRRVDPKAWEETGENPIAMLDKVSYKRFQELEKNSEFMGELNLVMTEFNSYMAQKSERKTPSIAYFCMEYGLDTSLKIYSGGLGILAGDYLKETSDMNVNLVAVGLLYRYGYFTQMLSAQGDQVSKYDAQDFMKIPATPVRDADGNWMTVSVAFPGRNINARLWRVDVGRTELYLMDTDYEENLPEDRSVTHHLYGGDWENRLKQELLLGVGGIRALRKLGIDTQVYHCNEGHAAFTGLERLREYIQNDNLDYPEALELVRASSLFTTHTPVPAGHDAFDEGLLRKYIGHYPQRLKIDWETMMGLGKINGSDVNEKFSMSILAANISQEVNGVSWLHGEVSRDIFANMWPGYLPEELHVSYVTNGVHYPTWTAPEWKEIHSRVFGEEFKTHHYDKACFEGIYKVSDADIWNVRTALRKKLIADIKERLSDPTMTNHYSPRQIVTIKDTLRDDVLTIGFARRFATYKRAHLLFRDLDRLNEIVNNPSRPVQFIFAGKAHPADKAGQDLIKTIVDISKMEQFIGKIVFVPNYDITLAKLLVQGVDVWMNNPTRPLEASGTSGEKAAMNGVMHFSVLDGWWVEGYRPGAGWALPMERTYQDQNYQDELDAATIYTILENDIAPTFYNISRSTGRSTDWLEYIKNTIAQVACNFTTNRMLTDYINQYYEPQSRRFESLLADDFAKAREIADWKRHLRREWQNVSLVSIVKPDSSYEDVSLGKEFKSEVVLNIGDLKPEEIGVELLFATTDNKGKLHISSISEYTPVECSDGVAKYQAVMTPEIAGLYQVAARIYAKNELLPHRQDFELVRWL</sequence>
<dbReference type="InterPro" id="IPR024517">
    <property type="entry name" value="Glycogen_phosphorylase_DUF3417"/>
</dbReference>
<dbReference type="InterPro" id="IPR011834">
    <property type="entry name" value="Agluc_phsphrylas"/>
</dbReference>
<comment type="catalytic activity">
    <reaction evidence="1">
        <text>[(1-&gt;4)-alpha-D-glucosyl](n) + phosphate = [(1-&gt;4)-alpha-D-glucosyl](n-1) + alpha-D-glucose 1-phosphate</text>
        <dbReference type="Rhea" id="RHEA:41732"/>
        <dbReference type="Rhea" id="RHEA-COMP:9584"/>
        <dbReference type="Rhea" id="RHEA-COMP:9586"/>
        <dbReference type="ChEBI" id="CHEBI:15444"/>
        <dbReference type="ChEBI" id="CHEBI:43474"/>
        <dbReference type="ChEBI" id="CHEBI:58601"/>
        <dbReference type="EC" id="2.4.1.1"/>
    </reaction>
</comment>
<dbReference type="SUPFAM" id="SSF53756">
    <property type="entry name" value="UDP-Glycosyltransferase/glycogen phosphorylase"/>
    <property type="match status" value="2"/>
</dbReference>
<dbReference type="InterPro" id="IPR052182">
    <property type="entry name" value="Glycogen/Maltodextrin_Phosph"/>
</dbReference>
<dbReference type="PANTHER" id="PTHR42655">
    <property type="entry name" value="GLYCOGEN PHOSPHORYLASE"/>
    <property type="match status" value="1"/>
</dbReference>
<dbReference type="Pfam" id="PF11897">
    <property type="entry name" value="DUF3417"/>
    <property type="match status" value="1"/>
</dbReference>
<keyword evidence="5" id="KW-0808">Transferase</keyword>
<name>A0A9D9EMM4_9BACT</name>
<evidence type="ECO:0000256" key="4">
    <source>
        <dbReference type="ARBA" id="ARBA00022676"/>
    </source>
</evidence>
<dbReference type="InterPro" id="IPR008631">
    <property type="entry name" value="Glycogen_synth"/>
</dbReference>
<dbReference type="Proteomes" id="UP000810252">
    <property type="component" value="Unassembled WGS sequence"/>
</dbReference>
<comment type="caution">
    <text evidence="7">The sequence shown here is derived from an EMBL/GenBank/DDBJ whole genome shotgun (WGS) entry which is preliminary data.</text>
</comment>
<evidence type="ECO:0000256" key="5">
    <source>
        <dbReference type="ARBA" id="ARBA00022679"/>
    </source>
</evidence>
<evidence type="ECO:0000313" key="7">
    <source>
        <dbReference type="EMBL" id="MBO8449336.1"/>
    </source>
</evidence>
<evidence type="ECO:0000259" key="6">
    <source>
        <dbReference type="Pfam" id="PF11897"/>
    </source>
</evidence>
<dbReference type="EMBL" id="JADIMQ010000121">
    <property type="protein sequence ID" value="MBO8449336.1"/>
    <property type="molecule type" value="Genomic_DNA"/>
</dbReference>
<proteinExistence type="inferred from homology"/>
<protein>
    <submittedName>
        <fullName evidence="7">Alpha-glucan family phosphorylase</fullName>
    </submittedName>
</protein>
<evidence type="ECO:0000313" key="8">
    <source>
        <dbReference type="Proteomes" id="UP000810252"/>
    </source>
</evidence>
<evidence type="ECO:0000256" key="2">
    <source>
        <dbReference type="ARBA" id="ARBA00006047"/>
    </source>
</evidence>
<dbReference type="GO" id="GO:0004373">
    <property type="term" value="F:alpha-1,4-glucan glucosyltransferase (UDP-glucose donor) activity"/>
    <property type="evidence" value="ECO:0007669"/>
    <property type="project" value="InterPro"/>
</dbReference>
<evidence type="ECO:0000256" key="3">
    <source>
        <dbReference type="ARBA" id="ARBA00022533"/>
    </source>
</evidence>
<evidence type="ECO:0000256" key="1">
    <source>
        <dbReference type="ARBA" id="ARBA00001275"/>
    </source>
</evidence>
<dbReference type="Pfam" id="PF05693">
    <property type="entry name" value="Glycogen_syn"/>
    <property type="match status" value="2"/>
</dbReference>
<dbReference type="GO" id="GO:0030170">
    <property type="term" value="F:pyridoxal phosphate binding"/>
    <property type="evidence" value="ECO:0007669"/>
    <property type="project" value="InterPro"/>
</dbReference>
<dbReference type="Gene3D" id="3.40.50.2000">
    <property type="entry name" value="Glycogen Phosphorylase B"/>
    <property type="match status" value="5"/>
</dbReference>
<accession>A0A9D9EMM4</accession>
<reference evidence="7" key="2">
    <citation type="journal article" date="2021" name="PeerJ">
        <title>Extensive microbial diversity within the chicken gut microbiome revealed by metagenomics and culture.</title>
        <authorList>
            <person name="Gilroy R."/>
            <person name="Ravi A."/>
            <person name="Getino M."/>
            <person name="Pursley I."/>
            <person name="Horton D.L."/>
            <person name="Alikhan N.F."/>
            <person name="Baker D."/>
            <person name="Gharbi K."/>
            <person name="Hall N."/>
            <person name="Watson M."/>
            <person name="Adriaenssens E.M."/>
            <person name="Foster-Nyarko E."/>
            <person name="Jarju S."/>
            <person name="Secka A."/>
            <person name="Antonio M."/>
            <person name="Oren A."/>
            <person name="Chaudhuri R.R."/>
            <person name="La Ragione R."/>
            <person name="Hildebrand F."/>
            <person name="Pallen M.J."/>
        </authorList>
    </citation>
    <scope>NUCLEOTIDE SEQUENCE</scope>
    <source>
        <strain evidence="7">20514</strain>
    </source>
</reference>
<feature type="domain" description="DUF3417" evidence="6">
    <location>
        <begin position="578"/>
        <end position="679"/>
    </location>
</feature>
<dbReference type="NCBIfam" id="TIGR02094">
    <property type="entry name" value="more_P_ylases"/>
    <property type="match status" value="1"/>
</dbReference>
<reference evidence="7" key="1">
    <citation type="submission" date="2020-10" db="EMBL/GenBank/DDBJ databases">
        <authorList>
            <person name="Gilroy R."/>
        </authorList>
    </citation>
    <scope>NUCLEOTIDE SEQUENCE</scope>
    <source>
        <strain evidence="7">20514</strain>
    </source>
</reference>
<organism evidence="7 8">
    <name type="scientific">Candidatus Cryptobacteroides merdigallinarum</name>
    <dbReference type="NCBI Taxonomy" id="2840770"/>
    <lineage>
        <taxon>Bacteria</taxon>
        <taxon>Pseudomonadati</taxon>
        <taxon>Bacteroidota</taxon>
        <taxon>Bacteroidia</taxon>
        <taxon>Bacteroidales</taxon>
        <taxon>Candidatus Cryptobacteroides</taxon>
    </lineage>
</organism>
<keyword evidence="4" id="KW-0328">Glycosyltransferase</keyword>
<dbReference type="GO" id="GO:0005978">
    <property type="term" value="P:glycogen biosynthetic process"/>
    <property type="evidence" value="ECO:0007669"/>
    <property type="project" value="InterPro"/>
</dbReference>
<gene>
    <name evidence="7" type="primary">glgP</name>
    <name evidence="7" type="ORF">IAC29_08705</name>
</gene>
<dbReference type="PANTHER" id="PTHR42655:SF1">
    <property type="entry name" value="GLYCOGEN PHOSPHORYLASE"/>
    <property type="match status" value="1"/>
</dbReference>